<evidence type="ECO:0008006" key="3">
    <source>
        <dbReference type="Google" id="ProtNLM"/>
    </source>
</evidence>
<organism evidence="1 2">
    <name type="scientific">Araneus ventricosus</name>
    <name type="common">Orbweaver spider</name>
    <name type="synonym">Epeira ventricosa</name>
    <dbReference type="NCBI Taxonomy" id="182803"/>
    <lineage>
        <taxon>Eukaryota</taxon>
        <taxon>Metazoa</taxon>
        <taxon>Ecdysozoa</taxon>
        <taxon>Arthropoda</taxon>
        <taxon>Chelicerata</taxon>
        <taxon>Arachnida</taxon>
        <taxon>Araneae</taxon>
        <taxon>Araneomorphae</taxon>
        <taxon>Entelegynae</taxon>
        <taxon>Araneoidea</taxon>
        <taxon>Araneidae</taxon>
        <taxon>Araneus</taxon>
    </lineage>
</organism>
<dbReference type="Proteomes" id="UP000499080">
    <property type="component" value="Unassembled WGS sequence"/>
</dbReference>
<dbReference type="AlphaFoldDB" id="A0A4Y2LRT4"/>
<reference evidence="1 2" key="1">
    <citation type="journal article" date="2019" name="Sci. Rep.">
        <title>Orb-weaving spider Araneus ventricosus genome elucidates the spidroin gene catalogue.</title>
        <authorList>
            <person name="Kono N."/>
            <person name="Nakamura H."/>
            <person name="Ohtoshi R."/>
            <person name="Moran D.A.P."/>
            <person name="Shinohara A."/>
            <person name="Yoshida Y."/>
            <person name="Fujiwara M."/>
            <person name="Mori M."/>
            <person name="Tomita M."/>
            <person name="Arakawa K."/>
        </authorList>
    </citation>
    <scope>NUCLEOTIDE SEQUENCE [LARGE SCALE GENOMIC DNA]</scope>
</reference>
<dbReference type="Gene3D" id="1.25.10.10">
    <property type="entry name" value="Leucine-rich Repeat Variant"/>
    <property type="match status" value="1"/>
</dbReference>
<accession>A0A4Y2LRT4</accession>
<dbReference type="EMBL" id="BGPR01119796">
    <property type="protein sequence ID" value="GBN16780.1"/>
    <property type="molecule type" value="Genomic_DNA"/>
</dbReference>
<dbReference type="InterPro" id="IPR011989">
    <property type="entry name" value="ARM-like"/>
</dbReference>
<gene>
    <name evidence="1" type="ORF">AVEN_137581_1</name>
</gene>
<sequence length="66" mass="7698">MRDSMALAWQPQEEGLREILKLLKESQSPDTATQRAVQQKLEELNKYPDFNNYLIFVLTKLTTEGK</sequence>
<name>A0A4Y2LRT4_ARAVE</name>
<evidence type="ECO:0000313" key="1">
    <source>
        <dbReference type="EMBL" id="GBN16780.1"/>
    </source>
</evidence>
<dbReference type="InterPro" id="IPR016024">
    <property type="entry name" value="ARM-type_fold"/>
</dbReference>
<proteinExistence type="predicted"/>
<keyword evidence="2" id="KW-1185">Reference proteome</keyword>
<evidence type="ECO:0000313" key="2">
    <source>
        <dbReference type="Proteomes" id="UP000499080"/>
    </source>
</evidence>
<protein>
    <recommendedName>
        <fullName evidence="3">Importin N-terminal domain-containing protein</fullName>
    </recommendedName>
</protein>
<comment type="caution">
    <text evidence="1">The sequence shown here is derived from an EMBL/GenBank/DDBJ whole genome shotgun (WGS) entry which is preliminary data.</text>
</comment>
<dbReference type="SUPFAM" id="SSF48371">
    <property type="entry name" value="ARM repeat"/>
    <property type="match status" value="1"/>
</dbReference>
<dbReference type="OrthoDB" id="951172at2759"/>